<evidence type="ECO:0000256" key="3">
    <source>
        <dbReference type="ARBA" id="ARBA00023157"/>
    </source>
</evidence>
<evidence type="ECO:0000313" key="8">
    <source>
        <dbReference type="Proteomes" id="UP001211907"/>
    </source>
</evidence>
<evidence type="ECO:0000256" key="6">
    <source>
        <dbReference type="SAM" id="MobiDB-lite"/>
    </source>
</evidence>
<dbReference type="EMBL" id="JADGJH010000050">
    <property type="protein sequence ID" value="KAJ3140436.1"/>
    <property type="molecule type" value="Genomic_DNA"/>
</dbReference>
<dbReference type="AlphaFoldDB" id="A0AAD5TAN6"/>
<dbReference type="PROSITE" id="PS51808">
    <property type="entry name" value="CHCH"/>
    <property type="match status" value="1"/>
</dbReference>
<evidence type="ECO:0000256" key="1">
    <source>
        <dbReference type="ARBA" id="ARBA00004496"/>
    </source>
</evidence>
<sequence>MSMGNSFQRTNIRAIPPERGAFPLDIQGLCKGPMEAYMKCMNEAHGQSANCRELSRIYIECRMQRKLMEPDRLENIGFTNTNTDSLTESKEKNSTTGAGLDEKDSELLVVLSPSGSIAVCFETTNTATPAKTQHSDAIANTSSQLLRVSVENAPLSLKKTIGNLRIFQAMHSIESAFKSANHDSFTRWPLPYSVVFSRNSTEITSLDNSTAILLSDHRQSICVNISLPKSTISLSFSILDVPYFWVYPVKLLLQEQSHEEVLLFAKNIPGCITTARYVAIPIPTQKNCESLLSSSSNTSFNPSIHSLAVNPIQILETEQILYRVILSKCNVMVEAIIKFDNTIFRSTDDFAFLTVYTDSIDCEIEMYSIENPPEYVSNHRTGIKYPLSQIVFQMTRLYHLSYSEFLSSDASLKNSITQKPSESEYSLDHIIDEISRVSIPSVGTFCAFSDGSVRGEFEKNDISIEIRNARALSIPRKENLNLDGMIATVTDQHGSRFDIRVFKPIGFEQQMESILQYIDWVFMDEYEREKMKAKKEAVNQVSQIAIKNGRRFLSKLE</sequence>
<protein>
    <submittedName>
        <fullName evidence="7">Cytochrome c oxidase assembly protein cox19</fullName>
    </submittedName>
</protein>
<feature type="compositionally biased region" description="Polar residues" evidence="6">
    <location>
        <begin position="77"/>
        <end position="86"/>
    </location>
</feature>
<feature type="region of interest" description="Disordered" evidence="6">
    <location>
        <begin position="75"/>
        <end position="99"/>
    </location>
</feature>
<comment type="caution">
    <text evidence="7">The sequence shown here is derived from an EMBL/GenBank/DDBJ whole genome shotgun (WGS) entry which is preliminary data.</text>
</comment>
<comment type="similarity">
    <text evidence="5">Belongs to the COX19 family.</text>
</comment>
<evidence type="ECO:0000256" key="4">
    <source>
        <dbReference type="ARBA" id="ARBA00037279"/>
    </source>
</evidence>
<gene>
    <name evidence="7" type="primary">COX19</name>
    <name evidence="7" type="ORF">HK100_009634</name>
</gene>
<comment type="function">
    <text evidence="4">Required for the assembly of mitochondrial cytochrome c oxidase.</text>
</comment>
<dbReference type="GO" id="GO:0005758">
    <property type="term" value="C:mitochondrial intermembrane space"/>
    <property type="evidence" value="ECO:0007669"/>
    <property type="project" value="TreeGrafter"/>
</dbReference>
<keyword evidence="8" id="KW-1185">Reference proteome</keyword>
<evidence type="ECO:0000313" key="7">
    <source>
        <dbReference type="EMBL" id="KAJ3140436.1"/>
    </source>
</evidence>
<dbReference type="InterPro" id="IPR051383">
    <property type="entry name" value="COX19"/>
</dbReference>
<keyword evidence="2" id="KW-0963">Cytoplasm</keyword>
<keyword evidence="3" id="KW-1015">Disulfide bond</keyword>
<evidence type="ECO:0000256" key="5">
    <source>
        <dbReference type="ARBA" id="ARBA00038223"/>
    </source>
</evidence>
<comment type="subcellular location">
    <subcellularLocation>
        <location evidence="1">Cytoplasm</location>
    </subcellularLocation>
</comment>
<evidence type="ECO:0000256" key="2">
    <source>
        <dbReference type="ARBA" id="ARBA00022490"/>
    </source>
</evidence>
<dbReference type="GO" id="GO:0033617">
    <property type="term" value="P:mitochondrial respiratory chain complex IV assembly"/>
    <property type="evidence" value="ECO:0007669"/>
    <property type="project" value="TreeGrafter"/>
</dbReference>
<accession>A0AAD5TAN6</accession>
<dbReference type="PANTHER" id="PTHR21107:SF2">
    <property type="entry name" value="CYTOCHROME C OXIDASE ASSEMBLY PROTEIN COX19"/>
    <property type="match status" value="1"/>
</dbReference>
<proteinExistence type="inferred from homology"/>
<reference evidence="7" key="1">
    <citation type="submission" date="2020-05" db="EMBL/GenBank/DDBJ databases">
        <title>Phylogenomic resolution of chytrid fungi.</title>
        <authorList>
            <person name="Stajich J.E."/>
            <person name="Amses K."/>
            <person name="Simmons R."/>
            <person name="Seto K."/>
            <person name="Myers J."/>
            <person name="Bonds A."/>
            <person name="Quandt C.A."/>
            <person name="Barry K."/>
            <person name="Liu P."/>
            <person name="Grigoriev I."/>
            <person name="Longcore J.E."/>
            <person name="James T.Y."/>
        </authorList>
    </citation>
    <scope>NUCLEOTIDE SEQUENCE</scope>
    <source>
        <strain evidence="7">JEL0513</strain>
    </source>
</reference>
<dbReference type="PANTHER" id="PTHR21107">
    <property type="entry name" value="CYTOCHROME C OXIDASE ASSEMBLY PROTEIN COX19"/>
    <property type="match status" value="1"/>
</dbReference>
<name>A0AAD5TAN6_9FUNG</name>
<organism evidence="7 8">
    <name type="scientific">Physocladia obscura</name>
    <dbReference type="NCBI Taxonomy" id="109957"/>
    <lineage>
        <taxon>Eukaryota</taxon>
        <taxon>Fungi</taxon>
        <taxon>Fungi incertae sedis</taxon>
        <taxon>Chytridiomycota</taxon>
        <taxon>Chytridiomycota incertae sedis</taxon>
        <taxon>Chytridiomycetes</taxon>
        <taxon>Chytridiales</taxon>
        <taxon>Chytriomycetaceae</taxon>
        <taxon>Physocladia</taxon>
    </lineage>
</organism>
<dbReference type="Proteomes" id="UP001211907">
    <property type="component" value="Unassembled WGS sequence"/>
</dbReference>